<name>A0AAN6GFN2_9BASI</name>
<feature type="region of interest" description="Disordered" evidence="1">
    <location>
        <begin position="1309"/>
        <end position="1361"/>
    </location>
</feature>
<evidence type="ECO:0008006" key="5">
    <source>
        <dbReference type="Google" id="ProtNLM"/>
    </source>
</evidence>
<feature type="compositionally biased region" description="Basic and acidic residues" evidence="1">
    <location>
        <begin position="596"/>
        <end position="607"/>
    </location>
</feature>
<feature type="region of interest" description="Disordered" evidence="1">
    <location>
        <begin position="2008"/>
        <end position="2068"/>
    </location>
</feature>
<feature type="compositionally biased region" description="Gly residues" evidence="1">
    <location>
        <begin position="859"/>
        <end position="869"/>
    </location>
</feature>
<protein>
    <recommendedName>
        <fullName evidence="5">Transmembrane protein</fullName>
    </recommendedName>
</protein>
<feature type="compositionally biased region" description="Low complexity" evidence="1">
    <location>
        <begin position="2033"/>
        <end position="2044"/>
    </location>
</feature>
<feature type="compositionally biased region" description="Polar residues" evidence="1">
    <location>
        <begin position="1015"/>
        <end position="1028"/>
    </location>
</feature>
<feature type="transmembrane region" description="Helical" evidence="2">
    <location>
        <begin position="1972"/>
        <end position="1999"/>
    </location>
</feature>
<evidence type="ECO:0000313" key="3">
    <source>
        <dbReference type="EMBL" id="KAK0537955.1"/>
    </source>
</evidence>
<feature type="compositionally biased region" description="Low complexity" evidence="1">
    <location>
        <begin position="731"/>
        <end position="756"/>
    </location>
</feature>
<feature type="compositionally biased region" description="Polar residues" evidence="1">
    <location>
        <begin position="1452"/>
        <end position="1463"/>
    </location>
</feature>
<feature type="compositionally biased region" description="Pro residues" evidence="1">
    <location>
        <begin position="779"/>
        <end position="788"/>
    </location>
</feature>
<feature type="compositionally biased region" description="Polar residues" evidence="1">
    <location>
        <begin position="344"/>
        <end position="353"/>
    </location>
</feature>
<feature type="compositionally biased region" description="Basic and acidic residues" evidence="1">
    <location>
        <begin position="200"/>
        <end position="210"/>
    </location>
</feature>
<feature type="region of interest" description="Disordered" evidence="1">
    <location>
        <begin position="542"/>
        <end position="981"/>
    </location>
</feature>
<reference evidence="3" key="1">
    <citation type="journal article" date="2023" name="PhytoFront">
        <title>Draft Genome Resources of Seven Strains of Tilletia horrida, Causal Agent of Kernel Smut of Rice.</title>
        <authorList>
            <person name="Khanal S."/>
            <person name="Antony Babu S."/>
            <person name="Zhou X.G."/>
        </authorList>
    </citation>
    <scope>NUCLEOTIDE SEQUENCE</scope>
    <source>
        <strain evidence="3">TX3</strain>
    </source>
</reference>
<feature type="region of interest" description="Disordered" evidence="1">
    <location>
        <begin position="189"/>
        <end position="233"/>
    </location>
</feature>
<feature type="compositionally biased region" description="Basic and acidic residues" evidence="1">
    <location>
        <begin position="1400"/>
        <end position="1411"/>
    </location>
</feature>
<feature type="compositionally biased region" description="Pro residues" evidence="1">
    <location>
        <begin position="689"/>
        <end position="702"/>
    </location>
</feature>
<keyword evidence="2" id="KW-0472">Membrane</keyword>
<feature type="compositionally biased region" description="Polar residues" evidence="1">
    <location>
        <begin position="280"/>
        <end position="291"/>
    </location>
</feature>
<feature type="compositionally biased region" description="Polar residues" evidence="1">
    <location>
        <begin position="816"/>
        <end position="825"/>
    </location>
</feature>
<feature type="transmembrane region" description="Helical" evidence="2">
    <location>
        <begin position="510"/>
        <end position="534"/>
    </location>
</feature>
<feature type="region of interest" description="Disordered" evidence="1">
    <location>
        <begin position="278"/>
        <end position="301"/>
    </location>
</feature>
<feature type="compositionally biased region" description="Low complexity" evidence="1">
    <location>
        <begin position="766"/>
        <end position="778"/>
    </location>
</feature>
<feature type="region of interest" description="Disordered" evidence="1">
    <location>
        <begin position="1447"/>
        <end position="1503"/>
    </location>
</feature>
<feature type="region of interest" description="Disordered" evidence="1">
    <location>
        <begin position="138"/>
        <end position="174"/>
    </location>
</feature>
<feature type="region of interest" description="Disordered" evidence="1">
    <location>
        <begin position="331"/>
        <end position="353"/>
    </location>
</feature>
<feature type="region of interest" description="Disordered" evidence="1">
    <location>
        <begin position="1798"/>
        <end position="1866"/>
    </location>
</feature>
<evidence type="ECO:0000313" key="4">
    <source>
        <dbReference type="Proteomes" id="UP001176521"/>
    </source>
</evidence>
<feature type="region of interest" description="Disordered" evidence="1">
    <location>
        <begin position="995"/>
        <end position="1159"/>
    </location>
</feature>
<evidence type="ECO:0000256" key="1">
    <source>
        <dbReference type="SAM" id="MobiDB-lite"/>
    </source>
</evidence>
<dbReference type="Proteomes" id="UP001176521">
    <property type="component" value="Unassembled WGS sequence"/>
</dbReference>
<keyword evidence="2" id="KW-1133">Transmembrane helix</keyword>
<feature type="compositionally biased region" description="Low complexity" evidence="1">
    <location>
        <begin position="960"/>
        <end position="981"/>
    </location>
</feature>
<proteinExistence type="predicted"/>
<keyword evidence="4" id="KW-1185">Reference proteome</keyword>
<evidence type="ECO:0000256" key="2">
    <source>
        <dbReference type="SAM" id="Phobius"/>
    </source>
</evidence>
<gene>
    <name evidence="3" type="ORF">OC842_001462</name>
</gene>
<feature type="transmembrane region" description="Helical" evidence="2">
    <location>
        <begin position="476"/>
        <end position="498"/>
    </location>
</feature>
<feature type="compositionally biased region" description="Low complexity" evidence="1">
    <location>
        <begin position="913"/>
        <end position="930"/>
    </location>
</feature>
<accession>A0AAN6GFN2</accession>
<sequence>MASPGESPTISRSPFLPVLLDENDPDYARVRRDRAAEIEALSIALGEQLGASYEAARLGAHVAAGAGTPAALMSPPPGRASPSTRFAPFAAASAALDPTAEGGAAAVGEVSATIRSMPIPWQPWYDPELYPGLAATVPSRRQSGLQQTSTPPLPSSLAGTGRNSPVVTRSGGRSGEAAAMLPAIITMGLGGSASGAGPSSERDRERERRYGHGRGGATSSSMSRAKNHMGSLSRMPSARGGFINGVWYPENDAAGIGGGGGLSNNSALDEGGFFRRASDNRSTATSRSSTPEAFVHNPSAPIGSATPTMGIATPQAYLEVGAASSSGLPRAADGGIASGRKSASRSPVGSNQIERFPNQRGIAADIAERVAQQEGAGPTQGGPVVHLSFEVVRGVDIREAVRRVEKWKDERAEIEAAIPPEELPPPRLFSACSSWRQRRSAAPAVEPEDSDLPNSATRMLLRLYYSTIRPPDSSVVWWHLPTVIVLLAWAAVVLATAGRALADARRLSPAAAFVPLAVLAGSVCLSLGLLSWAMSLGHDKSVRAGSGDEDEETDHDAGPWHAEESRRQSQFGPRRLRTMRARSSRGIDSEAASAEEDQRAAGKDRAGKKPGRRRRPAPAEAQDSGSEQEQRPKPRSRRAKLTPFRCTSSAEHDIYTMPRASSVSASRLRGPSTGGSYVAERRRVAHGSPGPPPTMPPPPAPTPDLRRSGPSRPLTRSPSHDRGLQPKNQKSAVQQADSAARAVASPPAAAATDNTPTPTPTPTPIPSASGKMPLSPARIPAPPSPTRTPRPSSSLGQHGGRLTVVSPTPPPGGPTNSHSRLSMTSVPAEGPLAEEDEGGAAGLRARARSPRSSGRVESNGGGGGGGVGGSTDPQFTTLLHAQPSMDELHMRERHRAPGSRSGAGQLGPNLLVSHSHSASSSASSIASSASWPPSKREYGMHLGFSHAHGQASVGAGGAGSASNNAGSASNNASSSRDNNNGELWVSRVGAFLGRPSQVRDLESGSNDAPIRHGSVTDQQQQPEEQPSATPMAGPQKFLAVDVSGHDLGTVSPGLTPTTANMPGAMPDFVPTASEQDDDWQPRAPGSDAMAGEETPAAPATWSYTSAAQAQAQAHVRTGSCSSLSRPRSGSASGFGPSDDSPSRRRSGSRAGSAGSIRPRIADFRAHQAARRQYVLDVLDGRVPMVVPHALGARGSGDGVSALADANPNTLARSHSMSAMSPSWQLAAAPRALPTVKGSGDSRWSGAREVARLGPVQQEPSPLVSTPSGGMTGLSAERRISLERRATSPLRLGMGSVGLPLRLDLDLDGDDSDEVDVQPVPASHRVGLGISMSDGNRSSGDTPDGPVRRSREGQRASSSLSSVYSFRRDFVRESAPYPSQAAAARTSQDGGSDSNGKGKARRDPRLSRDRALSESASAYRRRDRTSTIAEDPMMITYDEPWRRNSKMGARLSRANSEASVSQAVRQEPGGSVSGAGTGANLASRQHSPVLARHQSRSPPHLDLHGLGIGIGTGLGLPGGASSPLSPSATAAAGSSSSAAQRSTRSPVELPRLSASLPFGSQGLVQPSPALAHHGHGTGPVTVGLSPSGGAAGTNFPSMSSSGEAAARLGGRSHEAGLSSTLSRGAISMATATAPGSGNLSDSAAFANTTETRSTFKFLRLDGPEDEAFVENFSQRPSVAVDGGPVGSKAGPDQFGGVGAIGNSGSNDGSFGRKVGLALGLRLTNSKQGRAGETSENESDGKPHASGAHAASATLRLQKVNSGSAGPRAGSKIGGLLTRSEPEKRWVIIRGFAPVVRSSAERGVQERDWATAAGKGKGNAIDNAGGHRSSSRPSAGLAQRPSSSPIPSASISSSSARKRARARARARARSAGGIVGNPIVLVLTLAVNVLTIGALGAGMALSALLLQATPALGNLPSSIQFTAVLPPRHQLKLVQQQQQQAQPQYGTASYQKQEQQRLEPIQASELRVGRGGAIFGLALGGVLVLAVLARLSCLLTQVIWWRCQRRKEGRRSVAGQTRRPQKKEKEKVLDAGKVSSSGIGESGLEGQTRRWRRPGGEVRTTTAEEEETDS</sequence>
<feature type="compositionally biased region" description="Polar residues" evidence="1">
    <location>
        <begin position="157"/>
        <end position="167"/>
    </location>
</feature>
<feature type="compositionally biased region" description="Basic residues" evidence="1">
    <location>
        <begin position="1854"/>
        <end position="1866"/>
    </location>
</feature>
<feature type="compositionally biased region" description="Polar residues" evidence="1">
    <location>
        <begin position="139"/>
        <end position="150"/>
    </location>
</feature>
<feature type="compositionally biased region" description="Basic and acidic residues" evidence="1">
    <location>
        <begin position="1798"/>
        <end position="1807"/>
    </location>
</feature>
<feature type="region of interest" description="Disordered" evidence="1">
    <location>
        <begin position="1724"/>
        <end position="1747"/>
    </location>
</feature>
<keyword evidence="2" id="KW-0812">Transmembrane</keyword>
<comment type="caution">
    <text evidence="3">The sequence shown here is derived from an EMBL/GenBank/DDBJ whole genome shotgun (WGS) entry which is preliminary data.</text>
</comment>
<feature type="compositionally biased region" description="Basic residues" evidence="1">
    <location>
        <begin position="574"/>
        <end position="583"/>
    </location>
</feature>
<feature type="region of interest" description="Disordered" evidence="1">
    <location>
        <begin position="1375"/>
        <end position="1430"/>
    </location>
</feature>
<feature type="compositionally biased region" description="Basic and acidic residues" evidence="1">
    <location>
        <begin position="555"/>
        <end position="567"/>
    </location>
</feature>
<feature type="compositionally biased region" description="Low complexity" evidence="1">
    <location>
        <begin position="1838"/>
        <end position="1853"/>
    </location>
</feature>
<feature type="compositionally biased region" description="Low complexity" evidence="1">
    <location>
        <begin position="1518"/>
        <end position="1538"/>
    </location>
</feature>
<feature type="region of interest" description="Disordered" evidence="1">
    <location>
        <begin position="1518"/>
        <end position="1546"/>
    </location>
</feature>
<feature type="compositionally biased region" description="Polar residues" evidence="1">
    <location>
        <begin position="1384"/>
        <end position="1394"/>
    </location>
</feature>
<dbReference type="EMBL" id="JAPDMQ010000052">
    <property type="protein sequence ID" value="KAK0537955.1"/>
    <property type="molecule type" value="Genomic_DNA"/>
</dbReference>
<organism evidence="3 4">
    <name type="scientific">Tilletia horrida</name>
    <dbReference type="NCBI Taxonomy" id="155126"/>
    <lineage>
        <taxon>Eukaryota</taxon>
        <taxon>Fungi</taxon>
        <taxon>Dikarya</taxon>
        <taxon>Basidiomycota</taxon>
        <taxon>Ustilaginomycotina</taxon>
        <taxon>Exobasidiomycetes</taxon>
        <taxon>Tilletiales</taxon>
        <taxon>Tilletiaceae</taxon>
        <taxon>Tilletia</taxon>
    </lineage>
</organism>
<feature type="compositionally biased region" description="Low complexity" evidence="1">
    <location>
        <begin position="1106"/>
        <end position="1139"/>
    </location>
</feature>